<dbReference type="Proteomes" id="UP001275440">
    <property type="component" value="Unassembled WGS sequence"/>
</dbReference>
<protein>
    <submittedName>
        <fullName evidence="2">Alpha/beta fold hydrolase</fullName>
    </submittedName>
</protein>
<dbReference type="GO" id="GO:0016787">
    <property type="term" value="F:hydrolase activity"/>
    <property type="evidence" value="ECO:0007669"/>
    <property type="project" value="UniProtKB-KW"/>
</dbReference>
<name>A0ABU3WMH6_9NOCA</name>
<evidence type="ECO:0000313" key="3">
    <source>
        <dbReference type="Proteomes" id="UP001275440"/>
    </source>
</evidence>
<reference evidence="2 3" key="1">
    <citation type="submission" date="2019-10" db="EMBL/GenBank/DDBJ databases">
        <title>Draft Genome Assembly of Rhodococcus zopfii DSM44189.</title>
        <authorList>
            <person name="Sutton J.M."/>
            <person name="Akob D.M."/>
            <person name="Bushman T.J."/>
        </authorList>
    </citation>
    <scope>NUCLEOTIDE SEQUENCE [LARGE SCALE GENOMIC DNA]</scope>
    <source>
        <strain evidence="2 3">DSM 44189</strain>
    </source>
</reference>
<dbReference type="PIRSF" id="PIRSF029171">
    <property type="entry name" value="Esterase_LipA"/>
    <property type="match status" value="1"/>
</dbReference>
<accession>A0ABU3WMH6</accession>
<dbReference type="PANTHER" id="PTHR34853:SF1">
    <property type="entry name" value="LIPASE 5"/>
    <property type="match status" value="1"/>
</dbReference>
<comment type="caution">
    <text evidence="2">The sequence shown here is derived from an EMBL/GenBank/DDBJ whole genome shotgun (WGS) entry which is preliminary data.</text>
</comment>
<feature type="chain" id="PRO_5046983588" evidence="1">
    <location>
        <begin position="20"/>
        <end position="423"/>
    </location>
</feature>
<keyword evidence="2" id="KW-0378">Hydrolase</keyword>
<dbReference type="Gene3D" id="3.40.50.1820">
    <property type="entry name" value="alpha/beta hydrolase"/>
    <property type="match status" value="1"/>
</dbReference>
<keyword evidence="1" id="KW-0732">Signal</keyword>
<evidence type="ECO:0000313" key="2">
    <source>
        <dbReference type="EMBL" id="MDV2475183.1"/>
    </source>
</evidence>
<dbReference type="InterPro" id="IPR006311">
    <property type="entry name" value="TAT_signal"/>
</dbReference>
<organism evidence="2 3">
    <name type="scientific">Rhodococcus zopfii</name>
    <dbReference type="NCBI Taxonomy" id="43772"/>
    <lineage>
        <taxon>Bacteria</taxon>
        <taxon>Bacillati</taxon>
        <taxon>Actinomycetota</taxon>
        <taxon>Actinomycetes</taxon>
        <taxon>Mycobacteriales</taxon>
        <taxon>Nocardiaceae</taxon>
        <taxon>Rhodococcus</taxon>
    </lineage>
</organism>
<dbReference type="SUPFAM" id="SSF53474">
    <property type="entry name" value="alpha/beta-Hydrolases"/>
    <property type="match status" value="1"/>
</dbReference>
<dbReference type="PANTHER" id="PTHR34853">
    <property type="match status" value="1"/>
</dbReference>
<sequence length="423" mass="43635">MPRNLRRLAMIMAAGTAVAASLLTPVAAADPVGDSGGYADFYLPPDPLPAGSPGEVLRVEPSVAAIVPGTPLAIDATVARVMYRSVGAAGDPVAVTGTVLVPTAPWSGAGSRPTVVVGPGTQGMGDQCAPSKLMTFGQEYEYLQIAPLLSRGYAVAVTDYEGLGTPGIHPYLNRESQGYAMLDLARAARSLTDRGIAGDTRFAFWGYSQGGMSSAAAAELKDSYAPELPVVAAVAGSPPASLADLAVAGDGSTLSGGIGWVVNGFVAAYPDYAEEMLAVFNPEGRAVLDRAAISCVYDFPLLNPFSPTTRYTLDGRPIAEYLSAEPWATAVKRQELGNTPPSVPMFVAQNSADDFVLVSGVDKMVGKWCATGVSVNYRRYPLPPVLTKTGTGHGIGLPPAAAEGLQWLDAQIAGGPTGGNCRA</sequence>
<dbReference type="InterPro" id="IPR029058">
    <property type="entry name" value="AB_hydrolase_fold"/>
</dbReference>
<proteinExistence type="predicted"/>
<keyword evidence="3" id="KW-1185">Reference proteome</keyword>
<dbReference type="Pfam" id="PF03583">
    <property type="entry name" value="LIP"/>
    <property type="match status" value="1"/>
</dbReference>
<dbReference type="PROSITE" id="PS51318">
    <property type="entry name" value="TAT"/>
    <property type="match status" value="1"/>
</dbReference>
<dbReference type="InterPro" id="IPR005152">
    <property type="entry name" value="Lipase_secreted"/>
</dbReference>
<gene>
    <name evidence="2" type="ORF">F8M49_06615</name>
</gene>
<dbReference type="EMBL" id="WBMO01000001">
    <property type="protein sequence ID" value="MDV2475183.1"/>
    <property type="molecule type" value="Genomic_DNA"/>
</dbReference>
<evidence type="ECO:0000256" key="1">
    <source>
        <dbReference type="SAM" id="SignalP"/>
    </source>
</evidence>
<dbReference type="Gene3D" id="1.10.260.130">
    <property type="match status" value="1"/>
</dbReference>
<feature type="signal peptide" evidence="1">
    <location>
        <begin position="1"/>
        <end position="19"/>
    </location>
</feature>